<protein>
    <submittedName>
        <fullName evidence="1">Uncharacterized protein</fullName>
    </submittedName>
</protein>
<dbReference type="EMBL" id="GL636487">
    <property type="protein sequence ID" value="EFW21622.1"/>
    <property type="molecule type" value="Genomic_DNA"/>
</dbReference>
<dbReference type="VEuPathDB" id="FungiDB:CPSG_01779"/>
<proteinExistence type="predicted"/>
<evidence type="ECO:0000313" key="1">
    <source>
        <dbReference type="EMBL" id="EFW21622.1"/>
    </source>
</evidence>
<dbReference type="AlphaFoldDB" id="E9CWE6"/>
<dbReference type="VEuPathDB" id="FungiDB:D8B26_001786"/>
<keyword evidence="2" id="KW-1185">Reference proteome</keyword>
<reference evidence="2" key="1">
    <citation type="journal article" date="2010" name="Genome Res.">
        <title>Population genomic sequencing of Coccidioides fungi reveals recent hybridization and transposon control.</title>
        <authorList>
            <person name="Neafsey D.E."/>
            <person name="Barker B.M."/>
            <person name="Sharpton T.J."/>
            <person name="Stajich J.E."/>
            <person name="Park D.J."/>
            <person name="Whiston E."/>
            <person name="Hung C.-Y."/>
            <person name="McMahan C."/>
            <person name="White J."/>
            <person name="Sykes S."/>
            <person name="Heiman D."/>
            <person name="Young S."/>
            <person name="Zeng Q."/>
            <person name="Abouelleil A."/>
            <person name="Aftuck L."/>
            <person name="Bessette D."/>
            <person name="Brown A."/>
            <person name="FitzGerald M."/>
            <person name="Lui A."/>
            <person name="Macdonald J.P."/>
            <person name="Priest M."/>
            <person name="Orbach M.J."/>
            <person name="Galgiani J.N."/>
            <person name="Kirkland T.N."/>
            <person name="Cole G.T."/>
            <person name="Birren B.W."/>
            <person name="Henn M.R."/>
            <person name="Taylor J.W."/>
            <person name="Rounsley S.D."/>
        </authorList>
    </citation>
    <scope>NUCLEOTIDE SEQUENCE [LARGE SCALE GENOMIC DNA]</scope>
    <source>
        <strain evidence="2">RMSCC 757 / Silveira</strain>
    </source>
</reference>
<gene>
    <name evidence="1" type="ORF">CPSG_01779</name>
</gene>
<organism evidence="2">
    <name type="scientific">Coccidioides posadasii (strain RMSCC 757 / Silveira)</name>
    <name type="common">Valley fever fungus</name>
    <dbReference type="NCBI Taxonomy" id="443226"/>
    <lineage>
        <taxon>Eukaryota</taxon>
        <taxon>Fungi</taxon>
        <taxon>Dikarya</taxon>
        <taxon>Ascomycota</taxon>
        <taxon>Pezizomycotina</taxon>
        <taxon>Eurotiomycetes</taxon>
        <taxon>Eurotiomycetidae</taxon>
        <taxon>Onygenales</taxon>
        <taxon>Onygenaceae</taxon>
        <taxon>Coccidioides</taxon>
    </lineage>
</organism>
<reference evidence="2" key="2">
    <citation type="submission" date="2010-03" db="EMBL/GenBank/DDBJ databases">
        <title>The genome sequence of Coccidioides posadasii strain Silveira.</title>
        <authorList>
            <consortium name="The Broad Institute Genome Sequencing Center for Infectious Disease"/>
            <person name="Neafsey D."/>
            <person name="Orbach M."/>
            <person name="Henn M.R."/>
            <person name="Cole G.T."/>
            <person name="Galgiani J."/>
            <person name="Gardner M.J."/>
            <person name="Kirkland T.N."/>
            <person name="Taylor J.W."/>
            <person name="Young S.K."/>
            <person name="Zeng Q."/>
            <person name="Koehrsen M."/>
            <person name="Alvarado L."/>
            <person name="Berlin A."/>
            <person name="Borenstein D."/>
            <person name="Chapman S.B."/>
            <person name="Chen Z."/>
            <person name="Engels R."/>
            <person name="Freedman E."/>
            <person name="Gellesch M."/>
            <person name="Goldberg J."/>
            <person name="Griggs A."/>
            <person name="Gujja S."/>
            <person name="Heilman E."/>
            <person name="Heiman D."/>
            <person name="Howarth C."/>
            <person name="Jen D."/>
            <person name="Larson L."/>
            <person name="Mehta T."/>
            <person name="Neiman D."/>
            <person name="Park D."/>
            <person name="Pearson M."/>
            <person name="Richards J."/>
            <person name="Roberts A."/>
            <person name="Saif S."/>
            <person name="Shea T."/>
            <person name="Shenoy N."/>
            <person name="Sisk P."/>
            <person name="Stolte C."/>
            <person name="Sykes S."/>
            <person name="Walk T."/>
            <person name="White J."/>
            <person name="Yandava C."/>
            <person name="Haas B."/>
            <person name="Nusbaum C."/>
            <person name="Birren B."/>
        </authorList>
    </citation>
    <scope>NUCLEOTIDE SEQUENCE [LARGE SCALE GENOMIC DNA]</scope>
    <source>
        <strain evidence="2">RMSCC 757 / Silveira</strain>
    </source>
</reference>
<name>E9CWE6_COCPS</name>
<evidence type="ECO:0000313" key="2">
    <source>
        <dbReference type="Proteomes" id="UP000002497"/>
    </source>
</evidence>
<dbReference type="HOGENOM" id="CLU_1390099_0_0_1"/>
<dbReference type="Proteomes" id="UP000002497">
    <property type="component" value="Unassembled WGS sequence"/>
</dbReference>
<accession>E9CWE6</accession>
<sequence length="196" mass="22478">MNMDRRPIAGHSLIYQFLGLCDFAKSLFDNKIPIEGRRFDSPKVITGSPIRILITRNKHGWLYIGKRIKRSGYHRIKPRGIKRKADNSSLRMWQLGSERYTSSSQIQVQVPNKRAMPQGSITKRTIHGYRPSLPNSQEADEMPVTTDTAHHVQASAGFHDKIRSMYDMEKSAIGTESATLDKPRSKLWHAKHRLEI</sequence>